<evidence type="ECO:0000256" key="4">
    <source>
        <dbReference type="SAM" id="Phobius"/>
    </source>
</evidence>
<evidence type="ECO:0000313" key="7">
    <source>
        <dbReference type="Proteomes" id="UP000502297"/>
    </source>
</evidence>
<dbReference type="PANTHER" id="PTHR45138:SF9">
    <property type="entry name" value="DIGUANYLATE CYCLASE DGCM-RELATED"/>
    <property type="match status" value="1"/>
</dbReference>
<proteinExistence type="predicted"/>
<dbReference type="PROSITE" id="PS50887">
    <property type="entry name" value="GGDEF"/>
    <property type="match status" value="1"/>
</dbReference>
<feature type="transmembrane region" description="Helical" evidence="4">
    <location>
        <begin position="110"/>
        <end position="130"/>
    </location>
</feature>
<feature type="domain" description="GGDEF" evidence="5">
    <location>
        <begin position="299"/>
        <end position="435"/>
    </location>
</feature>
<feature type="transmembrane region" description="Helical" evidence="4">
    <location>
        <begin position="166"/>
        <end position="184"/>
    </location>
</feature>
<dbReference type="KEGG" id="asha:G8E00_11200"/>
<dbReference type="EC" id="2.7.7.65" evidence="2"/>
<dbReference type="AlphaFoldDB" id="A0A6G8RXE6"/>
<dbReference type="InterPro" id="IPR050469">
    <property type="entry name" value="Diguanylate_Cyclase"/>
</dbReference>
<dbReference type="InterPro" id="IPR000160">
    <property type="entry name" value="GGDEF_dom"/>
</dbReference>
<organism evidence="6 7">
    <name type="scientific">Acinetobacter shaoyimingii</name>
    <dbReference type="NCBI Taxonomy" id="2715164"/>
    <lineage>
        <taxon>Bacteria</taxon>
        <taxon>Pseudomonadati</taxon>
        <taxon>Pseudomonadota</taxon>
        <taxon>Gammaproteobacteria</taxon>
        <taxon>Moraxellales</taxon>
        <taxon>Moraxellaceae</taxon>
        <taxon>Acinetobacter</taxon>
    </lineage>
</organism>
<evidence type="ECO:0000313" key="6">
    <source>
        <dbReference type="EMBL" id="QIO06478.1"/>
    </source>
</evidence>
<dbReference type="Gene3D" id="3.30.70.270">
    <property type="match status" value="1"/>
</dbReference>
<dbReference type="PANTHER" id="PTHR45138">
    <property type="entry name" value="REGULATORY COMPONENTS OF SENSORY TRANSDUCTION SYSTEM"/>
    <property type="match status" value="1"/>
</dbReference>
<comment type="catalytic activity">
    <reaction evidence="3">
        <text>2 GTP = 3',3'-c-di-GMP + 2 diphosphate</text>
        <dbReference type="Rhea" id="RHEA:24898"/>
        <dbReference type="ChEBI" id="CHEBI:33019"/>
        <dbReference type="ChEBI" id="CHEBI:37565"/>
        <dbReference type="ChEBI" id="CHEBI:58805"/>
        <dbReference type="EC" id="2.7.7.65"/>
    </reaction>
</comment>
<protein>
    <recommendedName>
        <fullName evidence="2">diguanylate cyclase</fullName>
        <ecNumber evidence="2">2.7.7.65</ecNumber>
    </recommendedName>
</protein>
<dbReference type="CDD" id="cd01949">
    <property type="entry name" value="GGDEF"/>
    <property type="match status" value="1"/>
</dbReference>
<dbReference type="RefSeq" id="WP_166224679.1">
    <property type="nucleotide sequence ID" value="NZ_CP049801.1"/>
</dbReference>
<name>A0A6G8RXE6_9GAMM</name>
<comment type="cofactor">
    <cofactor evidence="1">
        <name>Mg(2+)</name>
        <dbReference type="ChEBI" id="CHEBI:18420"/>
    </cofactor>
</comment>
<dbReference type="GO" id="GO:0052621">
    <property type="term" value="F:diguanylate cyclase activity"/>
    <property type="evidence" value="ECO:0007669"/>
    <property type="project" value="UniProtKB-EC"/>
</dbReference>
<evidence type="ECO:0000256" key="1">
    <source>
        <dbReference type="ARBA" id="ARBA00001946"/>
    </source>
</evidence>
<gene>
    <name evidence="6" type="ORF">G8E00_11200</name>
</gene>
<feature type="transmembrane region" description="Helical" evidence="4">
    <location>
        <begin position="215"/>
        <end position="237"/>
    </location>
</feature>
<dbReference type="Proteomes" id="UP000502297">
    <property type="component" value="Chromosome"/>
</dbReference>
<evidence type="ECO:0000256" key="2">
    <source>
        <dbReference type="ARBA" id="ARBA00012528"/>
    </source>
</evidence>
<dbReference type="SUPFAM" id="SSF55073">
    <property type="entry name" value="Nucleotide cyclase"/>
    <property type="match status" value="1"/>
</dbReference>
<evidence type="ECO:0000259" key="5">
    <source>
        <dbReference type="PROSITE" id="PS50887"/>
    </source>
</evidence>
<sequence length="437" mass="50273">MAITQRVFDRKILCCYDSPWRMNDLENEVHILRQEKLKFEQLLLQQKKSVNASFDDALEHQFWKDRQDRIIKLIGRAVFPAIVIYFIFHCVSLSMNYLSADPLYRERDIFRNHFSFAGSWLALLIIFTLAKHPQWHYLYGKIVPYIVFFGIGLNSAILLSMYSLPLAWRGSIVVALAIVFVYVCSGLKPKITFLASILSALLSIVYFHWADVQIASWVVLNALLLPNLVGFALALLVSSTEKIRFLQSIIIHYDRRIYALMNQHFKDLSHQDALTLLGNRRGFNEYLSQTIIDAKQTQSSFALLFIDIDFFKLYNDYYGHEQGDQALIQVAHCMSCSLPDKANAVRFGGEEFVIVLHHIHQAEAEVFAQQLLQKIRSLDIEHQRSSVAKHLTVSIGLTVYDGQDNVIYADVLKAADQALYQAKALGRNRVFVQYLNQ</sequence>
<dbReference type="GO" id="GO:0005886">
    <property type="term" value="C:plasma membrane"/>
    <property type="evidence" value="ECO:0007669"/>
    <property type="project" value="TreeGrafter"/>
</dbReference>
<keyword evidence="4" id="KW-1133">Transmembrane helix</keyword>
<dbReference type="GO" id="GO:1902201">
    <property type="term" value="P:negative regulation of bacterial-type flagellum-dependent cell motility"/>
    <property type="evidence" value="ECO:0007669"/>
    <property type="project" value="TreeGrafter"/>
</dbReference>
<evidence type="ECO:0000256" key="3">
    <source>
        <dbReference type="ARBA" id="ARBA00034247"/>
    </source>
</evidence>
<reference evidence="6 7" key="1">
    <citation type="submission" date="2020-03" db="EMBL/GenBank/DDBJ databases">
        <authorList>
            <person name="Zhu W."/>
        </authorList>
    </citation>
    <scope>NUCLEOTIDE SEQUENCE [LARGE SCALE GENOMIC DNA]</scope>
    <source>
        <strain evidence="6 7">323-1</strain>
    </source>
</reference>
<feature type="transmembrane region" description="Helical" evidence="4">
    <location>
        <begin position="73"/>
        <end position="98"/>
    </location>
</feature>
<keyword evidence="4" id="KW-0472">Membrane</keyword>
<dbReference type="EMBL" id="CP049801">
    <property type="protein sequence ID" value="QIO06478.1"/>
    <property type="molecule type" value="Genomic_DNA"/>
</dbReference>
<dbReference type="NCBIfam" id="TIGR00254">
    <property type="entry name" value="GGDEF"/>
    <property type="match status" value="1"/>
</dbReference>
<dbReference type="InterPro" id="IPR043128">
    <property type="entry name" value="Rev_trsase/Diguanyl_cyclase"/>
</dbReference>
<feature type="transmembrane region" description="Helical" evidence="4">
    <location>
        <begin position="142"/>
        <end position="160"/>
    </location>
</feature>
<dbReference type="FunFam" id="3.30.70.270:FF:000001">
    <property type="entry name" value="Diguanylate cyclase domain protein"/>
    <property type="match status" value="1"/>
</dbReference>
<dbReference type="SMART" id="SM00267">
    <property type="entry name" value="GGDEF"/>
    <property type="match status" value="1"/>
</dbReference>
<dbReference type="GO" id="GO:0043709">
    <property type="term" value="P:cell adhesion involved in single-species biofilm formation"/>
    <property type="evidence" value="ECO:0007669"/>
    <property type="project" value="TreeGrafter"/>
</dbReference>
<keyword evidence="4" id="KW-0812">Transmembrane</keyword>
<feature type="transmembrane region" description="Helical" evidence="4">
    <location>
        <begin position="191"/>
        <end position="209"/>
    </location>
</feature>
<keyword evidence="7" id="KW-1185">Reference proteome</keyword>
<dbReference type="Pfam" id="PF00990">
    <property type="entry name" value="GGDEF"/>
    <property type="match status" value="1"/>
</dbReference>
<accession>A0A6G8RXE6</accession>
<dbReference type="InterPro" id="IPR029787">
    <property type="entry name" value="Nucleotide_cyclase"/>
</dbReference>